<dbReference type="GO" id="GO:0016853">
    <property type="term" value="F:isomerase activity"/>
    <property type="evidence" value="ECO:0007669"/>
    <property type="project" value="UniProtKB-KW"/>
</dbReference>
<dbReference type="Gene3D" id="1.10.4030.10">
    <property type="entry name" value="Porin chaperone SurA, peptide-binding domain"/>
    <property type="match status" value="1"/>
</dbReference>
<sequence length="635" mass="69211">MLERIREGSQGLTAKIILGLVILTFALAGVGSYLSTPTEAVVAVVNGEEISQASYDQALQRERARMQEQFGEMYDTLAADPAYMAGFRSDVLERLIDDTLQKQFAKQLGLRVGDEQVRIAVTSLPDFQIDGVFNTERFNALLRQAGYQPAAFREMVREDLATSQLMQGLIGSEFGLASEINSLLALQQQIRDLQYFTIPAARFADAIEITEDKLQAYYQQNIERFMTPERVAAEYVELSAAALAEDIEVTEQQIADYYEANKARFGSTERREVAHIMLESEQDDAEVAAKAGALLTELQNGADFAELAKTHSADTFSAENGGALGQLVAGQIDPTFEAAAFALTEQGQLSAVVRSEFGYHIIKLTAFEPAVTRALNEVSAEIASILRAEQATALFYDLQQRLAQVAFEQPDNLDEAADVIGAKIQSTELFSRIEAIGTLAQPAILNRLFEPRFIAERLNSDVLELAREHVVVVRVKEHVPARTQQLTEVIEQVTAAVRQEALAQQAKAFATELLAQGTDLALMAEKAEAEVVVSTATPRFGGSLAAEVRAKAFAMPKPAEGQSSLDSVQLSNGDVVIVALDAVTAAEITSVPDAGQLEAISRQQAEQHYQALLANLKSQAKISRKLRSTVAADDF</sequence>
<comment type="similarity">
    <text evidence="8">Belongs to the PpiD chaperone family.</text>
</comment>
<evidence type="ECO:0000256" key="5">
    <source>
        <dbReference type="ARBA" id="ARBA00022989"/>
    </source>
</evidence>
<evidence type="ECO:0000256" key="7">
    <source>
        <dbReference type="ARBA" id="ARBA00023186"/>
    </source>
</evidence>
<name>A0ABQ3L4C8_9ALTE</name>
<dbReference type="Pfam" id="PF13624">
    <property type="entry name" value="SurA_N_3"/>
    <property type="match status" value="1"/>
</dbReference>
<dbReference type="RefSeq" id="WP_189431005.1">
    <property type="nucleotide sequence ID" value="NZ_BNAO01000002.1"/>
</dbReference>
<keyword evidence="5 12" id="KW-1133">Transmembrane helix</keyword>
<evidence type="ECO:0000256" key="12">
    <source>
        <dbReference type="SAM" id="Phobius"/>
    </source>
</evidence>
<dbReference type="SUPFAM" id="SSF54534">
    <property type="entry name" value="FKBP-like"/>
    <property type="match status" value="1"/>
</dbReference>
<evidence type="ECO:0000256" key="1">
    <source>
        <dbReference type="ARBA" id="ARBA00004382"/>
    </source>
</evidence>
<dbReference type="PANTHER" id="PTHR47529">
    <property type="entry name" value="PEPTIDYL-PROLYL CIS-TRANS ISOMERASE D"/>
    <property type="match status" value="1"/>
</dbReference>
<evidence type="ECO:0000256" key="10">
    <source>
        <dbReference type="ARBA" id="ARBA00042775"/>
    </source>
</evidence>
<dbReference type="Proteomes" id="UP000659697">
    <property type="component" value="Unassembled WGS sequence"/>
</dbReference>
<keyword evidence="6 12" id="KW-0472">Membrane</keyword>
<dbReference type="PROSITE" id="PS01096">
    <property type="entry name" value="PPIC_PPIASE_1"/>
    <property type="match status" value="1"/>
</dbReference>
<protein>
    <recommendedName>
        <fullName evidence="9">Periplasmic chaperone PpiD</fullName>
    </recommendedName>
    <alternativeName>
        <fullName evidence="10">Periplasmic folding chaperone</fullName>
    </alternativeName>
</protein>
<keyword evidence="11" id="KW-0697">Rotamase</keyword>
<organism evidence="14 15">
    <name type="scientific">Alishewanella longhuensis</name>
    <dbReference type="NCBI Taxonomy" id="1091037"/>
    <lineage>
        <taxon>Bacteria</taxon>
        <taxon>Pseudomonadati</taxon>
        <taxon>Pseudomonadota</taxon>
        <taxon>Gammaproteobacteria</taxon>
        <taxon>Alteromonadales</taxon>
        <taxon>Alteromonadaceae</taxon>
        <taxon>Alishewanella</taxon>
    </lineage>
</organism>
<dbReference type="PROSITE" id="PS50198">
    <property type="entry name" value="PPIC_PPIASE_2"/>
    <property type="match status" value="1"/>
</dbReference>
<evidence type="ECO:0000256" key="8">
    <source>
        <dbReference type="ARBA" id="ARBA00038408"/>
    </source>
</evidence>
<evidence type="ECO:0000313" key="15">
    <source>
        <dbReference type="Proteomes" id="UP000659697"/>
    </source>
</evidence>
<dbReference type="PANTHER" id="PTHR47529:SF1">
    <property type="entry name" value="PERIPLASMIC CHAPERONE PPID"/>
    <property type="match status" value="1"/>
</dbReference>
<evidence type="ECO:0000256" key="9">
    <source>
        <dbReference type="ARBA" id="ARBA00040743"/>
    </source>
</evidence>
<keyword evidence="2" id="KW-1003">Cell membrane</keyword>
<keyword evidence="7" id="KW-0143">Chaperone</keyword>
<keyword evidence="15" id="KW-1185">Reference proteome</keyword>
<comment type="caution">
    <text evidence="14">The sequence shown here is derived from an EMBL/GenBank/DDBJ whole genome shotgun (WGS) entry which is preliminary data.</text>
</comment>
<feature type="transmembrane region" description="Helical" evidence="12">
    <location>
        <begin position="12"/>
        <end position="34"/>
    </location>
</feature>
<evidence type="ECO:0000256" key="2">
    <source>
        <dbReference type="ARBA" id="ARBA00022475"/>
    </source>
</evidence>
<dbReference type="EMBL" id="BNAO01000002">
    <property type="protein sequence ID" value="GHG64216.1"/>
    <property type="molecule type" value="Genomic_DNA"/>
</dbReference>
<dbReference type="Pfam" id="PF00639">
    <property type="entry name" value="Rotamase"/>
    <property type="match status" value="1"/>
</dbReference>
<dbReference type="InterPro" id="IPR023058">
    <property type="entry name" value="PPIase_PpiC_CS"/>
</dbReference>
<reference evidence="15" key="1">
    <citation type="journal article" date="2019" name="Int. J. Syst. Evol. Microbiol.">
        <title>The Global Catalogue of Microorganisms (GCM) 10K type strain sequencing project: providing services to taxonomists for standard genome sequencing and annotation.</title>
        <authorList>
            <consortium name="The Broad Institute Genomics Platform"/>
            <consortium name="The Broad Institute Genome Sequencing Center for Infectious Disease"/>
            <person name="Wu L."/>
            <person name="Ma J."/>
        </authorList>
    </citation>
    <scope>NUCLEOTIDE SEQUENCE [LARGE SCALE GENOMIC DNA]</scope>
    <source>
        <strain evidence="15">CGMCC 1.7003</strain>
    </source>
</reference>
<dbReference type="InterPro" id="IPR046357">
    <property type="entry name" value="PPIase_dom_sf"/>
</dbReference>
<evidence type="ECO:0000256" key="4">
    <source>
        <dbReference type="ARBA" id="ARBA00022692"/>
    </source>
</evidence>
<dbReference type="InterPro" id="IPR052029">
    <property type="entry name" value="PpiD_chaperone"/>
</dbReference>
<keyword evidence="3" id="KW-0997">Cell inner membrane</keyword>
<accession>A0ABQ3L4C8</accession>
<proteinExistence type="inferred from homology"/>
<evidence type="ECO:0000256" key="6">
    <source>
        <dbReference type="ARBA" id="ARBA00023136"/>
    </source>
</evidence>
<comment type="subcellular location">
    <subcellularLocation>
        <location evidence="1">Cell inner membrane</location>
        <topology evidence="1">Single-pass type II membrane protein</topology>
        <orientation evidence="1">Periplasmic side</orientation>
    </subcellularLocation>
</comment>
<gene>
    <name evidence="14" type="primary">ppiD</name>
    <name evidence="14" type="ORF">GCM10010919_10620</name>
</gene>
<dbReference type="Gene3D" id="3.10.50.40">
    <property type="match status" value="1"/>
</dbReference>
<dbReference type="InterPro" id="IPR027304">
    <property type="entry name" value="Trigger_fact/SurA_dom_sf"/>
</dbReference>
<evidence type="ECO:0000259" key="13">
    <source>
        <dbReference type="PROSITE" id="PS50198"/>
    </source>
</evidence>
<dbReference type="SUPFAM" id="SSF109998">
    <property type="entry name" value="Triger factor/SurA peptide-binding domain-like"/>
    <property type="match status" value="1"/>
</dbReference>
<keyword evidence="4 12" id="KW-0812">Transmembrane</keyword>
<feature type="domain" description="PpiC" evidence="13">
    <location>
        <begin position="268"/>
        <end position="366"/>
    </location>
</feature>
<evidence type="ECO:0000256" key="3">
    <source>
        <dbReference type="ARBA" id="ARBA00022519"/>
    </source>
</evidence>
<keyword evidence="11 14" id="KW-0413">Isomerase</keyword>
<dbReference type="InterPro" id="IPR000297">
    <property type="entry name" value="PPIase_PpiC"/>
</dbReference>
<evidence type="ECO:0000313" key="14">
    <source>
        <dbReference type="EMBL" id="GHG64216.1"/>
    </source>
</evidence>
<evidence type="ECO:0000256" key="11">
    <source>
        <dbReference type="PROSITE-ProRule" id="PRU00278"/>
    </source>
</evidence>